<dbReference type="SUPFAM" id="SSF55874">
    <property type="entry name" value="ATPase domain of HSP90 chaperone/DNA topoisomerase II/histidine kinase"/>
    <property type="match status" value="1"/>
</dbReference>
<dbReference type="RefSeq" id="WP_015894042.1">
    <property type="nucleotide sequence ID" value="NC_012491.1"/>
</dbReference>
<comment type="catalytic activity">
    <reaction evidence="1">
        <text>ATP + protein L-histidine = ADP + protein N-phospho-L-histidine.</text>
        <dbReference type="EC" id="2.7.13.3"/>
    </reaction>
</comment>
<dbReference type="EC" id="2.7.13.3" evidence="3"/>
<evidence type="ECO:0000313" key="17">
    <source>
        <dbReference type="EMBL" id="BAH46858.1"/>
    </source>
</evidence>
<dbReference type="PANTHER" id="PTHR45453:SF2">
    <property type="entry name" value="HISTIDINE KINASE"/>
    <property type="match status" value="1"/>
</dbReference>
<evidence type="ECO:0000256" key="6">
    <source>
        <dbReference type="ARBA" id="ARBA00022679"/>
    </source>
</evidence>
<dbReference type="InterPro" id="IPR036890">
    <property type="entry name" value="HATPase_C_sf"/>
</dbReference>
<feature type="transmembrane region" description="Helical" evidence="15">
    <location>
        <begin position="12"/>
        <end position="38"/>
    </location>
</feature>
<keyword evidence="14" id="KW-0175">Coiled coil</keyword>
<evidence type="ECO:0000256" key="15">
    <source>
        <dbReference type="SAM" id="Phobius"/>
    </source>
</evidence>
<comment type="subcellular location">
    <subcellularLocation>
        <location evidence="2">Cell membrane</location>
        <topology evidence="2">Multi-pass membrane protein</topology>
    </subcellularLocation>
</comment>
<organism evidence="17 18">
    <name type="scientific">Brevibacillus brevis (strain 47 / JCM 6285 / NBRC 100599)</name>
    <dbReference type="NCBI Taxonomy" id="358681"/>
    <lineage>
        <taxon>Bacteria</taxon>
        <taxon>Bacillati</taxon>
        <taxon>Bacillota</taxon>
        <taxon>Bacilli</taxon>
        <taxon>Bacillales</taxon>
        <taxon>Paenibacillaceae</taxon>
        <taxon>Brevibacillus</taxon>
    </lineage>
</organism>
<dbReference type="GO" id="GO:0000155">
    <property type="term" value="F:phosphorelay sensor kinase activity"/>
    <property type="evidence" value="ECO:0007669"/>
    <property type="project" value="InterPro"/>
</dbReference>
<dbReference type="Pfam" id="PF00512">
    <property type="entry name" value="HisKA"/>
    <property type="match status" value="1"/>
</dbReference>
<dbReference type="HOGENOM" id="CLU_000445_89_26_9"/>
<dbReference type="InterPro" id="IPR003661">
    <property type="entry name" value="HisK_dim/P_dom"/>
</dbReference>
<evidence type="ECO:0000256" key="2">
    <source>
        <dbReference type="ARBA" id="ARBA00004651"/>
    </source>
</evidence>
<dbReference type="CDD" id="cd00075">
    <property type="entry name" value="HATPase"/>
    <property type="match status" value="1"/>
</dbReference>
<dbReference type="InterPro" id="IPR003594">
    <property type="entry name" value="HATPase_dom"/>
</dbReference>
<evidence type="ECO:0000256" key="4">
    <source>
        <dbReference type="ARBA" id="ARBA00022475"/>
    </source>
</evidence>
<reference evidence="17 18" key="1">
    <citation type="submission" date="2005-03" db="EMBL/GenBank/DDBJ databases">
        <title>Brevibacillus brevis strain 47, complete genome.</title>
        <authorList>
            <person name="Hosoyama A."/>
            <person name="Yamada R."/>
            <person name="Hongo Y."/>
            <person name="Terui Y."/>
            <person name="Ankai A."/>
            <person name="Masuyama W."/>
            <person name="Sekiguchi M."/>
            <person name="Takeda T."/>
            <person name="Asano K."/>
            <person name="Ohji S."/>
            <person name="Ichikawa N."/>
            <person name="Narita S."/>
            <person name="Aoki N."/>
            <person name="Miura H."/>
            <person name="Matsushita S."/>
            <person name="Sekigawa T."/>
            <person name="Yamagata H."/>
            <person name="Yoshikawa H."/>
            <person name="Udaka S."/>
            <person name="Tanikawa S."/>
            <person name="Fujita N."/>
        </authorList>
    </citation>
    <scope>NUCLEOTIDE SEQUENCE [LARGE SCALE GENOMIC DNA]</scope>
    <source>
        <strain evidence="18">47 / JCM 6285 / NBRC 100599</strain>
    </source>
</reference>
<keyword evidence="9 17" id="KW-0418">Kinase</keyword>
<dbReference type="Pfam" id="PF02518">
    <property type="entry name" value="HATPase_c"/>
    <property type="match status" value="1"/>
</dbReference>
<sequence length="583" mass="67434">MNRIRRRLAVHFTYRFFLQGVFIFVILAAVLFLLIQYFTNQDMKKNFPLSALDNISVETTKEDGVLTIPQRWIEQLTEGGYWLQIVDDKGKVVYSVNAPSLLKSSYSANELLQIEETGRYESFRVITMLDTTDQTPLFYMLGVEDSGAVRLKEWNRSLGTQGLIRPTAVKELEQQLERSKEYLEIMDENGRIVQSIGNSTPKEQYRPLEMIAMRMEPGIYPNDIFINYEPASRNTWILHTTKKGIVFVNQPILHEFIIVLIVTGVVMLLLTFAFSLWHGYRYGEPLQLFVDWFDRMGQGRYDEALTEKERKKVFRKNGKIRLRYRLYKEVIAEFYEMAARLDALEQERRRLESTREEWMTGISHDLRTPLSTIHGYGHLLESSQYEWTGAELQGMGKMIREKGDYMLELLQDFSLTFQLKNNAISFSLENSKLNELVRRVVLRYVNDVTIQHVTFAFEESKEELVVKASVKWFKRMLDNLISNAIKHNPPGTVITVRTETAGDDALIIVEDNGIGMDEETRRNLFERYYRGTHTEDRTDGAGLGMSIAKAISIAHKGGIEVESREGSGTRIVLRFPQTDQSVG</sequence>
<dbReference type="PROSITE" id="PS50109">
    <property type="entry name" value="HIS_KIN"/>
    <property type="match status" value="1"/>
</dbReference>
<protein>
    <recommendedName>
        <fullName evidence="3">histidine kinase</fullName>
        <ecNumber evidence="3">2.7.13.3</ecNumber>
    </recommendedName>
</protein>
<evidence type="ECO:0000256" key="10">
    <source>
        <dbReference type="ARBA" id="ARBA00022840"/>
    </source>
</evidence>
<gene>
    <name evidence="17" type="ordered locus">BBR47_58810</name>
</gene>
<evidence type="ECO:0000256" key="5">
    <source>
        <dbReference type="ARBA" id="ARBA00022553"/>
    </source>
</evidence>
<dbReference type="SMART" id="SM00387">
    <property type="entry name" value="HATPase_c"/>
    <property type="match status" value="1"/>
</dbReference>
<feature type="transmembrane region" description="Helical" evidence="15">
    <location>
        <begin position="256"/>
        <end position="277"/>
    </location>
</feature>
<dbReference type="EMBL" id="AP008955">
    <property type="protein sequence ID" value="BAH46858.1"/>
    <property type="molecule type" value="Genomic_DNA"/>
</dbReference>
<evidence type="ECO:0000256" key="9">
    <source>
        <dbReference type="ARBA" id="ARBA00022777"/>
    </source>
</evidence>
<dbReference type="GO" id="GO:0004721">
    <property type="term" value="F:phosphoprotein phosphatase activity"/>
    <property type="evidence" value="ECO:0007669"/>
    <property type="project" value="TreeGrafter"/>
</dbReference>
<evidence type="ECO:0000256" key="11">
    <source>
        <dbReference type="ARBA" id="ARBA00022989"/>
    </source>
</evidence>
<evidence type="ECO:0000256" key="3">
    <source>
        <dbReference type="ARBA" id="ARBA00012438"/>
    </source>
</evidence>
<dbReference type="InterPro" id="IPR004358">
    <property type="entry name" value="Sig_transdc_His_kin-like_C"/>
</dbReference>
<evidence type="ECO:0000259" key="16">
    <source>
        <dbReference type="PROSITE" id="PS50109"/>
    </source>
</evidence>
<dbReference type="eggNOG" id="COG2205">
    <property type="taxonomic scope" value="Bacteria"/>
</dbReference>
<dbReference type="Gene3D" id="1.10.287.130">
    <property type="match status" value="1"/>
</dbReference>
<dbReference type="Gene3D" id="3.30.565.10">
    <property type="entry name" value="Histidine kinase-like ATPase, C-terminal domain"/>
    <property type="match status" value="1"/>
</dbReference>
<keyword evidence="13 15" id="KW-0472">Membrane</keyword>
<evidence type="ECO:0000256" key="12">
    <source>
        <dbReference type="ARBA" id="ARBA00023012"/>
    </source>
</evidence>
<keyword evidence="5" id="KW-0597">Phosphoprotein</keyword>
<dbReference type="PRINTS" id="PR00344">
    <property type="entry name" value="BCTRLSENSOR"/>
</dbReference>
<dbReference type="GO" id="GO:0005524">
    <property type="term" value="F:ATP binding"/>
    <property type="evidence" value="ECO:0007669"/>
    <property type="project" value="UniProtKB-KW"/>
</dbReference>
<dbReference type="STRING" id="358681.BBR47_58810"/>
<dbReference type="InterPro" id="IPR050351">
    <property type="entry name" value="BphY/WalK/GraS-like"/>
</dbReference>
<keyword evidence="6 17" id="KW-0808">Transferase</keyword>
<evidence type="ECO:0000256" key="14">
    <source>
        <dbReference type="SAM" id="Coils"/>
    </source>
</evidence>
<dbReference type="Proteomes" id="UP000001877">
    <property type="component" value="Chromosome"/>
</dbReference>
<evidence type="ECO:0000313" key="18">
    <source>
        <dbReference type="Proteomes" id="UP000001877"/>
    </source>
</evidence>
<keyword evidence="8" id="KW-0547">Nucleotide-binding</keyword>
<keyword evidence="7 15" id="KW-0812">Transmembrane</keyword>
<feature type="domain" description="Histidine kinase" evidence="16">
    <location>
        <begin position="361"/>
        <end position="579"/>
    </location>
</feature>
<dbReference type="AlphaFoldDB" id="C0ZA04"/>
<name>C0ZA04_BREBN</name>
<dbReference type="GO" id="GO:0005886">
    <property type="term" value="C:plasma membrane"/>
    <property type="evidence" value="ECO:0007669"/>
    <property type="project" value="UniProtKB-SubCell"/>
</dbReference>
<dbReference type="SUPFAM" id="SSF47384">
    <property type="entry name" value="Homodimeric domain of signal transducing histidine kinase"/>
    <property type="match status" value="1"/>
</dbReference>
<feature type="coiled-coil region" evidence="14">
    <location>
        <begin position="334"/>
        <end position="361"/>
    </location>
</feature>
<keyword evidence="18" id="KW-1185">Reference proteome</keyword>
<evidence type="ECO:0000256" key="7">
    <source>
        <dbReference type="ARBA" id="ARBA00022692"/>
    </source>
</evidence>
<dbReference type="KEGG" id="bbe:BBR47_58810"/>
<keyword evidence="12" id="KW-0902">Two-component regulatory system</keyword>
<dbReference type="GO" id="GO:0016036">
    <property type="term" value="P:cellular response to phosphate starvation"/>
    <property type="evidence" value="ECO:0007669"/>
    <property type="project" value="TreeGrafter"/>
</dbReference>
<evidence type="ECO:0000256" key="13">
    <source>
        <dbReference type="ARBA" id="ARBA00023136"/>
    </source>
</evidence>
<proteinExistence type="predicted"/>
<evidence type="ECO:0000256" key="8">
    <source>
        <dbReference type="ARBA" id="ARBA00022741"/>
    </source>
</evidence>
<keyword evidence="4" id="KW-1003">Cell membrane</keyword>
<dbReference type="InterPro" id="IPR005467">
    <property type="entry name" value="His_kinase_dom"/>
</dbReference>
<keyword evidence="11 15" id="KW-1133">Transmembrane helix</keyword>
<dbReference type="PANTHER" id="PTHR45453">
    <property type="entry name" value="PHOSPHATE REGULON SENSOR PROTEIN PHOR"/>
    <property type="match status" value="1"/>
</dbReference>
<evidence type="ECO:0000256" key="1">
    <source>
        <dbReference type="ARBA" id="ARBA00000085"/>
    </source>
</evidence>
<dbReference type="CDD" id="cd00082">
    <property type="entry name" value="HisKA"/>
    <property type="match status" value="1"/>
</dbReference>
<dbReference type="InterPro" id="IPR036097">
    <property type="entry name" value="HisK_dim/P_sf"/>
</dbReference>
<accession>C0ZA04</accession>
<keyword evidence="10" id="KW-0067">ATP-binding</keyword>
<dbReference type="SMART" id="SM00388">
    <property type="entry name" value="HisKA"/>
    <property type="match status" value="1"/>
</dbReference>